<protein>
    <recommendedName>
        <fullName evidence="4">DUF308 domain-containing protein</fullName>
    </recommendedName>
</protein>
<dbReference type="Proteomes" id="UP000661649">
    <property type="component" value="Unassembled WGS sequence"/>
</dbReference>
<keyword evidence="3" id="KW-1185">Reference proteome</keyword>
<evidence type="ECO:0000313" key="3">
    <source>
        <dbReference type="Proteomes" id="UP000661649"/>
    </source>
</evidence>
<dbReference type="RefSeq" id="WP_187558801.1">
    <property type="nucleotide sequence ID" value="NZ_JACRTP010000004.1"/>
</dbReference>
<name>A0ABR7PCB0_9FIRM</name>
<evidence type="ECO:0000256" key="1">
    <source>
        <dbReference type="SAM" id="Phobius"/>
    </source>
</evidence>
<feature type="transmembrane region" description="Helical" evidence="1">
    <location>
        <begin position="43"/>
        <end position="61"/>
    </location>
</feature>
<gene>
    <name evidence="2" type="ORF">H8712_10535</name>
</gene>
<feature type="transmembrane region" description="Helical" evidence="1">
    <location>
        <begin position="205"/>
        <end position="226"/>
    </location>
</feature>
<accession>A0ABR7PCB0</accession>
<proteinExistence type="predicted"/>
<feature type="transmembrane region" description="Helical" evidence="1">
    <location>
        <begin position="104"/>
        <end position="126"/>
    </location>
</feature>
<keyword evidence="1" id="KW-0472">Membrane</keyword>
<keyword evidence="1" id="KW-0812">Transmembrane</keyword>
<evidence type="ECO:0000313" key="2">
    <source>
        <dbReference type="EMBL" id="MBC8629039.1"/>
    </source>
</evidence>
<feature type="transmembrane region" description="Helical" evidence="1">
    <location>
        <begin position="12"/>
        <end position="31"/>
    </location>
</feature>
<feature type="transmembrane region" description="Helical" evidence="1">
    <location>
        <begin position="238"/>
        <end position="261"/>
    </location>
</feature>
<sequence>MRKTGKASNNIIKIVYILLAIIWVAVSLLFFLVGSNLGSVGKVLYFLPTVVMLVVIVVGIIHLSKDNYKTRDAVVLAVLPWIFIVVEFAVSVSQDASRASIEVFMGSFFQGVITGIVGILIFIVKYTKQDIQENEKLSKILDNMMKAVYAIAAVIWVILSIFLFTRLREPVTGAKIIIYFIPLLVVLAIIGSQIYFLMKEKHTMINALIVTVLGWVLAIIGFMNLSSRDFDSLGVAMFVGYMFPALAVGILGIVVVVLTAMRRKYSK</sequence>
<feature type="transmembrane region" description="Helical" evidence="1">
    <location>
        <begin position="147"/>
        <end position="164"/>
    </location>
</feature>
<feature type="transmembrane region" description="Helical" evidence="1">
    <location>
        <begin position="73"/>
        <end position="92"/>
    </location>
</feature>
<feature type="transmembrane region" description="Helical" evidence="1">
    <location>
        <begin position="176"/>
        <end position="198"/>
    </location>
</feature>
<dbReference type="EMBL" id="JACRTP010000004">
    <property type="protein sequence ID" value="MBC8629039.1"/>
    <property type="molecule type" value="Genomic_DNA"/>
</dbReference>
<comment type="caution">
    <text evidence="2">The sequence shown here is derived from an EMBL/GenBank/DDBJ whole genome shotgun (WGS) entry which is preliminary data.</text>
</comment>
<keyword evidence="1" id="KW-1133">Transmembrane helix</keyword>
<reference evidence="2 3" key="1">
    <citation type="submission" date="2020-08" db="EMBL/GenBank/DDBJ databases">
        <title>Genome public.</title>
        <authorList>
            <person name="Liu C."/>
            <person name="Sun Q."/>
        </authorList>
    </citation>
    <scope>NUCLEOTIDE SEQUENCE [LARGE SCALE GENOMIC DNA]</scope>
    <source>
        <strain evidence="2 3">3_YM_SP_D4_24.mj</strain>
    </source>
</reference>
<evidence type="ECO:0008006" key="4">
    <source>
        <dbReference type="Google" id="ProtNLM"/>
    </source>
</evidence>
<organism evidence="2 3">
    <name type="scientific">Blautia stercoris</name>
    <dbReference type="NCBI Taxonomy" id="871664"/>
    <lineage>
        <taxon>Bacteria</taxon>
        <taxon>Bacillati</taxon>
        <taxon>Bacillota</taxon>
        <taxon>Clostridia</taxon>
        <taxon>Lachnospirales</taxon>
        <taxon>Lachnospiraceae</taxon>
        <taxon>Blautia</taxon>
    </lineage>
</organism>